<organism evidence="4 5">
    <name type="scientific">Aliidiomarina halalkaliphila</name>
    <dbReference type="NCBI Taxonomy" id="2593535"/>
    <lineage>
        <taxon>Bacteria</taxon>
        <taxon>Pseudomonadati</taxon>
        <taxon>Pseudomonadota</taxon>
        <taxon>Gammaproteobacteria</taxon>
        <taxon>Alteromonadales</taxon>
        <taxon>Idiomarinaceae</taxon>
        <taxon>Aliidiomarina</taxon>
    </lineage>
</organism>
<protein>
    <recommendedName>
        <fullName evidence="3">HPt domain-containing protein</fullName>
    </recommendedName>
</protein>
<feature type="modified residue" description="Phosphohistidine" evidence="2">
    <location>
        <position position="65"/>
    </location>
</feature>
<dbReference type="Proteomes" id="UP000320359">
    <property type="component" value="Unassembled WGS sequence"/>
</dbReference>
<keyword evidence="1" id="KW-0902">Two-component regulatory system</keyword>
<comment type="caution">
    <text evidence="4">The sequence shown here is derived from an EMBL/GenBank/DDBJ whole genome shotgun (WGS) entry which is preliminary data.</text>
</comment>
<reference evidence="4 5" key="1">
    <citation type="submission" date="2019-07" db="EMBL/GenBank/DDBJ databases">
        <authorList>
            <person name="Yang M."/>
            <person name="Zhao D."/>
            <person name="Xiang H."/>
        </authorList>
    </citation>
    <scope>NUCLEOTIDE SEQUENCE [LARGE SCALE GENOMIC DNA]</scope>
    <source>
        <strain evidence="4 5">IM1326</strain>
    </source>
</reference>
<dbReference type="AlphaFoldDB" id="A0A552X5B2"/>
<proteinExistence type="predicted"/>
<keyword evidence="2" id="KW-0597">Phosphoprotein</keyword>
<evidence type="ECO:0000313" key="5">
    <source>
        <dbReference type="Proteomes" id="UP000320359"/>
    </source>
</evidence>
<evidence type="ECO:0000259" key="3">
    <source>
        <dbReference type="PROSITE" id="PS50894"/>
    </source>
</evidence>
<evidence type="ECO:0000313" key="4">
    <source>
        <dbReference type="EMBL" id="TRW50212.1"/>
    </source>
</evidence>
<evidence type="ECO:0000256" key="2">
    <source>
        <dbReference type="PROSITE-ProRule" id="PRU00110"/>
    </source>
</evidence>
<accession>A0A552X5B2</accession>
<evidence type="ECO:0000256" key="1">
    <source>
        <dbReference type="ARBA" id="ARBA00023012"/>
    </source>
</evidence>
<dbReference type="Gene3D" id="1.20.120.160">
    <property type="entry name" value="HPT domain"/>
    <property type="match status" value="1"/>
</dbReference>
<dbReference type="PROSITE" id="PS50894">
    <property type="entry name" value="HPT"/>
    <property type="match status" value="1"/>
</dbReference>
<dbReference type="InterPro" id="IPR008207">
    <property type="entry name" value="Sig_transdc_His_kin_Hpt_dom"/>
</dbReference>
<keyword evidence="5" id="KW-1185">Reference proteome</keyword>
<name>A0A552X5B2_9GAMM</name>
<dbReference type="SUPFAM" id="SSF47226">
    <property type="entry name" value="Histidine-containing phosphotransfer domain, HPT domain"/>
    <property type="match status" value="1"/>
</dbReference>
<gene>
    <name evidence="4" type="ORF">FM042_05085</name>
</gene>
<dbReference type="InterPro" id="IPR036641">
    <property type="entry name" value="HPT_dom_sf"/>
</dbReference>
<dbReference type="RefSeq" id="WP_143234959.1">
    <property type="nucleotide sequence ID" value="NZ_VJWL01000001.1"/>
</dbReference>
<sequence length="129" mass="14497">MTGTKNKEIHRVLCALVADFENDSDFVSDFLLTVKTETSEYASRTELLIDHHNKISITEVKRIAHLLKSAAGTLHLDADSITANSLEQEFAELEHSMQDISASQLQRLRSTILKVHATASNMLMELESW</sequence>
<dbReference type="GO" id="GO:0004672">
    <property type="term" value="F:protein kinase activity"/>
    <property type="evidence" value="ECO:0007669"/>
    <property type="project" value="UniProtKB-ARBA"/>
</dbReference>
<feature type="domain" description="HPt" evidence="3">
    <location>
        <begin position="23"/>
        <end position="129"/>
    </location>
</feature>
<dbReference type="EMBL" id="VJWL01000001">
    <property type="protein sequence ID" value="TRW50212.1"/>
    <property type="molecule type" value="Genomic_DNA"/>
</dbReference>
<dbReference type="GO" id="GO:0000160">
    <property type="term" value="P:phosphorelay signal transduction system"/>
    <property type="evidence" value="ECO:0007669"/>
    <property type="project" value="UniProtKB-KW"/>
</dbReference>